<protein>
    <recommendedName>
        <fullName evidence="3">DUF2735 domain-containing protein</fullName>
    </recommendedName>
</protein>
<reference evidence="1" key="1">
    <citation type="journal article" date="2021" name="Front. Microbiol.">
        <title>Comprehensive Comparative Genomics and Phenotyping of Methylobacterium Species.</title>
        <authorList>
            <person name="Alessa O."/>
            <person name="Ogura Y."/>
            <person name="Fujitani Y."/>
            <person name="Takami H."/>
            <person name="Hayashi T."/>
            <person name="Sahin N."/>
            <person name="Tani A."/>
        </authorList>
    </citation>
    <scope>NUCLEOTIDE SEQUENCE</scope>
    <source>
        <strain evidence="1">KCTC 52305</strain>
    </source>
</reference>
<keyword evidence="2" id="KW-1185">Reference proteome</keyword>
<evidence type="ECO:0008006" key="3">
    <source>
        <dbReference type="Google" id="ProtNLM"/>
    </source>
</evidence>
<name>A0ABQ4R419_9HYPH</name>
<dbReference type="EMBL" id="BPQH01000015">
    <property type="protein sequence ID" value="GJD51860.1"/>
    <property type="molecule type" value="Genomic_DNA"/>
</dbReference>
<dbReference type="InterPro" id="IPR021232">
    <property type="entry name" value="DUF2735"/>
</dbReference>
<comment type="caution">
    <text evidence="1">The sequence shown here is derived from an EMBL/GenBank/DDBJ whole genome shotgun (WGS) entry which is preliminary data.</text>
</comment>
<evidence type="ECO:0000313" key="1">
    <source>
        <dbReference type="EMBL" id="GJD51860.1"/>
    </source>
</evidence>
<dbReference type="Proteomes" id="UP001055167">
    <property type="component" value="Unassembled WGS sequence"/>
</dbReference>
<organism evidence="1 2">
    <name type="scientific">Methylobacterium crusticola</name>
    <dbReference type="NCBI Taxonomy" id="1697972"/>
    <lineage>
        <taxon>Bacteria</taxon>
        <taxon>Pseudomonadati</taxon>
        <taxon>Pseudomonadota</taxon>
        <taxon>Alphaproteobacteria</taxon>
        <taxon>Hyphomicrobiales</taxon>
        <taxon>Methylobacteriaceae</taxon>
        <taxon>Methylobacterium</taxon>
    </lineage>
</organism>
<reference evidence="1" key="2">
    <citation type="submission" date="2021-08" db="EMBL/GenBank/DDBJ databases">
        <authorList>
            <person name="Tani A."/>
            <person name="Ola A."/>
            <person name="Ogura Y."/>
            <person name="Katsura K."/>
            <person name="Hayashi T."/>
        </authorList>
    </citation>
    <scope>NUCLEOTIDE SEQUENCE</scope>
    <source>
        <strain evidence="1">KCTC 52305</strain>
    </source>
</reference>
<evidence type="ECO:0000313" key="2">
    <source>
        <dbReference type="Proteomes" id="UP001055167"/>
    </source>
</evidence>
<proteinExistence type="predicted"/>
<gene>
    <name evidence="1" type="ORF">OPKNFCMD_4619</name>
</gene>
<dbReference type="Pfam" id="PF10931">
    <property type="entry name" value="DUF2735"/>
    <property type="match status" value="1"/>
</dbReference>
<dbReference type="RefSeq" id="WP_128565386.1">
    <property type="nucleotide sequence ID" value="NZ_BPQH01000015.1"/>
</dbReference>
<accession>A0ABQ4R419</accession>
<sequence length="64" mass="7292">MTTEFRRESAKIYAFPARYRAQAGGHRDATRGPDQKAERGLEIMPSRCGYHEAAIQEAERARKP</sequence>